<protein>
    <submittedName>
        <fullName evidence="2">Uncharacterized protein</fullName>
    </submittedName>
</protein>
<sequence length="51" mass="5843">MKYLERFIEAYLKLYDKIKKPLIAAAVIVIIVCCILMIGTIFHLTGTMKIV</sequence>
<dbReference type="EMBL" id="BK015695">
    <property type="protein sequence ID" value="DAE20471.1"/>
    <property type="molecule type" value="Genomic_DNA"/>
</dbReference>
<reference evidence="2" key="1">
    <citation type="journal article" date="2021" name="Proc. Natl. Acad. Sci. U.S.A.">
        <title>A Catalog of Tens of Thousands of Viruses from Human Metagenomes Reveals Hidden Associations with Chronic Diseases.</title>
        <authorList>
            <person name="Tisza M.J."/>
            <person name="Buck C.B."/>
        </authorList>
    </citation>
    <scope>NUCLEOTIDE SEQUENCE</scope>
    <source>
        <strain evidence="2">CtPbe19</strain>
    </source>
</reference>
<proteinExistence type="predicted"/>
<evidence type="ECO:0000313" key="2">
    <source>
        <dbReference type="EMBL" id="DAE20471.1"/>
    </source>
</evidence>
<name>A0A8S5QMG7_9CAUD</name>
<feature type="transmembrane region" description="Helical" evidence="1">
    <location>
        <begin position="21"/>
        <end position="44"/>
    </location>
</feature>
<keyword evidence="1" id="KW-1133">Transmembrane helix</keyword>
<evidence type="ECO:0000256" key="1">
    <source>
        <dbReference type="SAM" id="Phobius"/>
    </source>
</evidence>
<keyword evidence="1" id="KW-0472">Membrane</keyword>
<organism evidence="2">
    <name type="scientific">Podoviridae sp. ctPbe19</name>
    <dbReference type="NCBI Taxonomy" id="2826554"/>
    <lineage>
        <taxon>Viruses</taxon>
        <taxon>Duplodnaviria</taxon>
        <taxon>Heunggongvirae</taxon>
        <taxon>Uroviricota</taxon>
        <taxon>Caudoviricetes</taxon>
    </lineage>
</organism>
<keyword evidence="1" id="KW-0812">Transmembrane</keyword>
<accession>A0A8S5QMG7</accession>